<dbReference type="EMBL" id="HACG01040569">
    <property type="protein sequence ID" value="CEK87434.1"/>
    <property type="molecule type" value="Transcribed_RNA"/>
</dbReference>
<organism evidence="1">
    <name type="scientific">Arion vulgaris</name>
    <dbReference type="NCBI Taxonomy" id="1028688"/>
    <lineage>
        <taxon>Eukaryota</taxon>
        <taxon>Metazoa</taxon>
        <taxon>Spiralia</taxon>
        <taxon>Lophotrochozoa</taxon>
        <taxon>Mollusca</taxon>
        <taxon>Gastropoda</taxon>
        <taxon>Heterobranchia</taxon>
        <taxon>Euthyneura</taxon>
        <taxon>Panpulmonata</taxon>
        <taxon>Eupulmonata</taxon>
        <taxon>Stylommatophora</taxon>
        <taxon>Helicina</taxon>
        <taxon>Arionoidea</taxon>
        <taxon>Arionidae</taxon>
        <taxon>Arion</taxon>
    </lineage>
</organism>
<accession>A0A0B7B2A4</accession>
<reference evidence="1" key="1">
    <citation type="submission" date="2014-12" db="EMBL/GenBank/DDBJ databases">
        <title>Insight into the proteome of Arion vulgaris.</title>
        <authorList>
            <person name="Aradska J."/>
            <person name="Bulat T."/>
            <person name="Smidak R."/>
            <person name="Sarate P."/>
            <person name="Gangsoo J."/>
            <person name="Sialana F."/>
            <person name="Bilban M."/>
            <person name="Lubec G."/>
        </authorList>
    </citation>
    <scope>NUCLEOTIDE SEQUENCE</scope>
    <source>
        <tissue evidence="1">Skin</tissue>
    </source>
</reference>
<gene>
    <name evidence="1" type="primary">ORF159203</name>
</gene>
<dbReference type="AlphaFoldDB" id="A0A0B7B2A4"/>
<proteinExistence type="predicted"/>
<evidence type="ECO:0000313" key="1">
    <source>
        <dbReference type="EMBL" id="CEK87434.1"/>
    </source>
</evidence>
<sequence length="72" mass="7979">MASAAAVKLSRSELFFYPTRKNSLAVPGIELGTPEWEHLMMHLARHSTTIIKKLVKIDVSALTVIPYVLISS</sequence>
<protein>
    <submittedName>
        <fullName evidence="1">Uncharacterized protein</fullName>
    </submittedName>
</protein>
<name>A0A0B7B2A4_9EUPU</name>